<proteinExistence type="predicted"/>
<name>A0A9Q3FJ40_9BASI</name>
<dbReference type="EMBL" id="AVOT02044679">
    <property type="protein sequence ID" value="MBW0540044.1"/>
    <property type="molecule type" value="Genomic_DNA"/>
</dbReference>
<evidence type="ECO:0000256" key="1">
    <source>
        <dbReference type="SAM" id="MobiDB-lite"/>
    </source>
</evidence>
<reference evidence="2" key="1">
    <citation type="submission" date="2021-03" db="EMBL/GenBank/DDBJ databases">
        <title>Draft genome sequence of rust myrtle Austropuccinia psidii MF-1, a brazilian biotype.</title>
        <authorList>
            <person name="Quecine M.C."/>
            <person name="Pachon D.M.R."/>
            <person name="Bonatelli M.L."/>
            <person name="Correr F.H."/>
            <person name="Franceschini L.M."/>
            <person name="Leite T.F."/>
            <person name="Margarido G.R.A."/>
            <person name="Almeida C.A."/>
            <person name="Ferrarezi J.A."/>
            <person name="Labate C.A."/>
        </authorList>
    </citation>
    <scope>NUCLEOTIDE SEQUENCE</scope>
    <source>
        <strain evidence="2">MF-1</strain>
    </source>
</reference>
<gene>
    <name evidence="2" type="ORF">O181_079759</name>
</gene>
<dbReference type="Proteomes" id="UP000765509">
    <property type="component" value="Unassembled WGS sequence"/>
</dbReference>
<comment type="caution">
    <text evidence="2">The sequence shown here is derived from an EMBL/GenBank/DDBJ whole genome shotgun (WGS) entry which is preliminary data.</text>
</comment>
<sequence length="107" mass="12170">MESQEAVQTPGGGNNQYKGQQTHYPSYRRTIEPDRAYSCSLQLTRSRTTKISSGFTPFKHQEMSGQEAQFFTITGSFQDEKMIQREKQDLFGPQTEGVSGLVYDEAY</sequence>
<dbReference type="AlphaFoldDB" id="A0A9Q3FJ40"/>
<organism evidence="2 3">
    <name type="scientific">Austropuccinia psidii MF-1</name>
    <dbReference type="NCBI Taxonomy" id="1389203"/>
    <lineage>
        <taxon>Eukaryota</taxon>
        <taxon>Fungi</taxon>
        <taxon>Dikarya</taxon>
        <taxon>Basidiomycota</taxon>
        <taxon>Pucciniomycotina</taxon>
        <taxon>Pucciniomycetes</taxon>
        <taxon>Pucciniales</taxon>
        <taxon>Sphaerophragmiaceae</taxon>
        <taxon>Austropuccinia</taxon>
    </lineage>
</organism>
<accession>A0A9Q3FJ40</accession>
<evidence type="ECO:0000313" key="3">
    <source>
        <dbReference type="Proteomes" id="UP000765509"/>
    </source>
</evidence>
<evidence type="ECO:0000313" key="2">
    <source>
        <dbReference type="EMBL" id="MBW0540044.1"/>
    </source>
</evidence>
<keyword evidence="3" id="KW-1185">Reference proteome</keyword>
<protein>
    <submittedName>
        <fullName evidence="2">Uncharacterized protein</fullName>
    </submittedName>
</protein>
<feature type="region of interest" description="Disordered" evidence="1">
    <location>
        <begin position="1"/>
        <end position="31"/>
    </location>
</feature>
<feature type="compositionally biased region" description="Polar residues" evidence="1">
    <location>
        <begin position="15"/>
        <end position="24"/>
    </location>
</feature>